<reference evidence="9 10" key="1">
    <citation type="submission" date="2019-07" db="EMBL/GenBank/DDBJ databases">
        <title>Draft genome for Aliikangiella sp. M105.</title>
        <authorList>
            <person name="Wang G."/>
        </authorList>
    </citation>
    <scope>NUCLEOTIDE SEQUENCE [LARGE SCALE GENOMIC DNA]</scope>
    <source>
        <strain evidence="9 10">M105</strain>
    </source>
</reference>
<evidence type="ECO:0000256" key="7">
    <source>
        <dbReference type="SAM" id="Phobius"/>
    </source>
</evidence>
<dbReference type="CDD" id="cd00082">
    <property type="entry name" value="HisKA"/>
    <property type="match status" value="1"/>
</dbReference>
<keyword evidence="3" id="KW-0597">Phosphoprotein</keyword>
<dbReference type="InterPro" id="IPR005467">
    <property type="entry name" value="His_kinase_dom"/>
</dbReference>
<dbReference type="InterPro" id="IPR036097">
    <property type="entry name" value="HisK_dim/P_sf"/>
</dbReference>
<evidence type="ECO:0000256" key="6">
    <source>
        <dbReference type="ARBA" id="ARBA00023012"/>
    </source>
</evidence>
<keyword evidence="10" id="KW-1185">Reference proteome</keyword>
<dbReference type="Gene3D" id="1.10.287.130">
    <property type="match status" value="1"/>
</dbReference>
<dbReference type="FunFam" id="1.10.287.130:FF:000001">
    <property type="entry name" value="Two-component sensor histidine kinase"/>
    <property type="match status" value="1"/>
</dbReference>
<dbReference type="PANTHER" id="PTHR45453">
    <property type="entry name" value="PHOSPHATE REGULON SENSOR PROTEIN PHOR"/>
    <property type="match status" value="1"/>
</dbReference>
<comment type="caution">
    <text evidence="9">The sequence shown here is derived from an EMBL/GenBank/DDBJ whole genome shotgun (WGS) entry which is preliminary data.</text>
</comment>
<evidence type="ECO:0000256" key="2">
    <source>
        <dbReference type="ARBA" id="ARBA00012438"/>
    </source>
</evidence>
<evidence type="ECO:0000256" key="4">
    <source>
        <dbReference type="ARBA" id="ARBA00022679"/>
    </source>
</evidence>
<sequence>MAQKVFRMNQKTPANSHQSKILRVLLVVNFLLMVTLGWQALTAILQQRNLVGKMLHEYAELAAEEFSRRIMADVGYKGYFSQMNLWRDSVELVTSNKDEIARCPLTSHPLLSSASLGKKFFLVENNELVVISTLCNKVEFAPAIADKLVNFNRNELAEKPFAFIHTNYSGTPVTLIVTQFKEKNLLGFQVNRESLRRLLQSSFDKSSLLPEVIANGKATNSIILLSMVDHTGDLLIGEKINHNYDVATKILADEYSGIFRNHQIRVAIKTDNIEELIIGGQPEDNLPVILATMIILIVIFIVTFIQLRKEQQLSRLRERFVAEVSHELRTPLTQIRMFAETLIKGRARNEEESQHYLQVINRESIRLNHLVENILRYSSSENTGELKLTQLAIVPFLNTIIEEINPIRIAKNVAVKCDLESCEIAIHKDNFRRIILNLLDNAIKYGPDRQTIEIKGQIIQRSGKRTYRLTINDEGPGIPSKYHTNIWQAYYRLPRESNQAIAGTGIGLYLVKRLVTEINGSIKLKNREPNGCSFLLELNLDNS</sequence>
<dbReference type="InterPro" id="IPR036890">
    <property type="entry name" value="HATPase_C_sf"/>
</dbReference>
<accession>A0A545UI35</accession>
<feature type="domain" description="Histidine kinase" evidence="8">
    <location>
        <begin position="323"/>
        <end position="542"/>
    </location>
</feature>
<dbReference type="SMART" id="SM00388">
    <property type="entry name" value="HisKA"/>
    <property type="match status" value="1"/>
</dbReference>
<dbReference type="GO" id="GO:0005886">
    <property type="term" value="C:plasma membrane"/>
    <property type="evidence" value="ECO:0007669"/>
    <property type="project" value="TreeGrafter"/>
</dbReference>
<evidence type="ECO:0000313" key="10">
    <source>
        <dbReference type="Proteomes" id="UP000315439"/>
    </source>
</evidence>
<dbReference type="PRINTS" id="PR00344">
    <property type="entry name" value="BCTRLSENSOR"/>
</dbReference>
<proteinExistence type="predicted"/>
<evidence type="ECO:0000256" key="5">
    <source>
        <dbReference type="ARBA" id="ARBA00022777"/>
    </source>
</evidence>
<dbReference type="EC" id="2.7.13.3" evidence="2"/>
<name>A0A545UI35_9GAMM</name>
<dbReference type="EMBL" id="VIKS01000002">
    <property type="protein sequence ID" value="TQV89118.1"/>
    <property type="molecule type" value="Genomic_DNA"/>
</dbReference>
<dbReference type="SMART" id="SM00387">
    <property type="entry name" value="HATPase_c"/>
    <property type="match status" value="1"/>
</dbReference>
<dbReference type="PANTHER" id="PTHR45453:SF1">
    <property type="entry name" value="PHOSPHATE REGULON SENSOR PROTEIN PHOR"/>
    <property type="match status" value="1"/>
</dbReference>
<keyword evidence="4" id="KW-0808">Transferase</keyword>
<dbReference type="Pfam" id="PF00512">
    <property type="entry name" value="HisKA"/>
    <property type="match status" value="1"/>
</dbReference>
<evidence type="ECO:0000256" key="3">
    <source>
        <dbReference type="ARBA" id="ARBA00022553"/>
    </source>
</evidence>
<comment type="catalytic activity">
    <reaction evidence="1">
        <text>ATP + protein L-histidine = ADP + protein N-phospho-L-histidine.</text>
        <dbReference type="EC" id="2.7.13.3"/>
    </reaction>
</comment>
<dbReference type="PROSITE" id="PS50109">
    <property type="entry name" value="HIS_KIN"/>
    <property type="match status" value="1"/>
</dbReference>
<dbReference type="Pfam" id="PF02518">
    <property type="entry name" value="HATPase_c"/>
    <property type="match status" value="1"/>
</dbReference>
<dbReference type="AlphaFoldDB" id="A0A545UI35"/>
<dbReference type="Proteomes" id="UP000315439">
    <property type="component" value="Unassembled WGS sequence"/>
</dbReference>
<dbReference type="GO" id="GO:0000155">
    <property type="term" value="F:phosphorelay sensor kinase activity"/>
    <property type="evidence" value="ECO:0007669"/>
    <property type="project" value="InterPro"/>
</dbReference>
<dbReference type="InterPro" id="IPR004358">
    <property type="entry name" value="Sig_transdc_His_kin-like_C"/>
</dbReference>
<evidence type="ECO:0000313" key="9">
    <source>
        <dbReference type="EMBL" id="TQV89118.1"/>
    </source>
</evidence>
<dbReference type="CDD" id="cd00075">
    <property type="entry name" value="HATPase"/>
    <property type="match status" value="1"/>
</dbReference>
<dbReference type="InterPro" id="IPR050351">
    <property type="entry name" value="BphY/WalK/GraS-like"/>
</dbReference>
<evidence type="ECO:0000259" key="8">
    <source>
        <dbReference type="PROSITE" id="PS50109"/>
    </source>
</evidence>
<dbReference type="InterPro" id="IPR003594">
    <property type="entry name" value="HATPase_dom"/>
</dbReference>
<keyword evidence="7" id="KW-1133">Transmembrane helix</keyword>
<dbReference type="SUPFAM" id="SSF47384">
    <property type="entry name" value="Homodimeric domain of signal transducing histidine kinase"/>
    <property type="match status" value="1"/>
</dbReference>
<dbReference type="Gene3D" id="3.30.565.10">
    <property type="entry name" value="Histidine kinase-like ATPase, C-terminal domain"/>
    <property type="match status" value="1"/>
</dbReference>
<keyword evidence="6" id="KW-0902">Two-component regulatory system</keyword>
<dbReference type="SUPFAM" id="SSF55874">
    <property type="entry name" value="ATPase domain of HSP90 chaperone/DNA topoisomerase II/histidine kinase"/>
    <property type="match status" value="1"/>
</dbReference>
<feature type="transmembrane region" description="Helical" evidence="7">
    <location>
        <begin position="21"/>
        <end position="41"/>
    </location>
</feature>
<evidence type="ECO:0000256" key="1">
    <source>
        <dbReference type="ARBA" id="ARBA00000085"/>
    </source>
</evidence>
<feature type="transmembrane region" description="Helical" evidence="7">
    <location>
        <begin position="286"/>
        <end position="307"/>
    </location>
</feature>
<dbReference type="OrthoDB" id="9804645at2"/>
<protein>
    <recommendedName>
        <fullName evidence="2">histidine kinase</fullName>
        <ecNumber evidence="2">2.7.13.3</ecNumber>
    </recommendedName>
</protein>
<keyword evidence="5 9" id="KW-0418">Kinase</keyword>
<keyword evidence="7" id="KW-0812">Transmembrane</keyword>
<keyword evidence="7" id="KW-0472">Membrane</keyword>
<dbReference type="GO" id="GO:0016036">
    <property type="term" value="P:cellular response to phosphate starvation"/>
    <property type="evidence" value="ECO:0007669"/>
    <property type="project" value="TreeGrafter"/>
</dbReference>
<organism evidence="9 10">
    <name type="scientific">Aliikangiella coralliicola</name>
    <dbReference type="NCBI Taxonomy" id="2592383"/>
    <lineage>
        <taxon>Bacteria</taxon>
        <taxon>Pseudomonadati</taxon>
        <taxon>Pseudomonadota</taxon>
        <taxon>Gammaproteobacteria</taxon>
        <taxon>Oceanospirillales</taxon>
        <taxon>Pleioneaceae</taxon>
        <taxon>Aliikangiella</taxon>
    </lineage>
</organism>
<gene>
    <name evidence="9" type="ORF">FLL46_03045</name>
</gene>
<dbReference type="InterPro" id="IPR003661">
    <property type="entry name" value="HisK_dim/P_dom"/>
</dbReference>
<dbReference type="GO" id="GO:0004721">
    <property type="term" value="F:phosphoprotein phosphatase activity"/>
    <property type="evidence" value="ECO:0007669"/>
    <property type="project" value="TreeGrafter"/>
</dbReference>